<keyword evidence="3" id="KW-1185">Reference proteome</keyword>
<accession>A0A822ZUZ4</accession>
<evidence type="ECO:0000313" key="2">
    <source>
        <dbReference type="EMBL" id="DAD46686.1"/>
    </source>
</evidence>
<comment type="caution">
    <text evidence="2">The sequence shown here is derived from an EMBL/GenBank/DDBJ whole genome shotgun (WGS) entry which is preliminary data.</text>
</comment>
<keyword evidence="1" id="KW-0812">Transmembrane</keyword>
<protein>
    <submittedName>
        <fullName evidence="2">Uncharacterized protein</fullName>
    </submittedName>
</protein>
<keyword evidence="1" id="KW-1133">Transmembrane helix</keyword>
<proteinExistence type="predicted"/>
<keyword evidence="1" id="KW-0472">Membrane</keyword>
<dbReference type="EMBL" id="DUZY01000008">
    <property type="protein sequence ID" value="DAD46686.1"/>
    <property type="molecule type" value="Genomic_DNA"/>
</dbReference>
<name>A0A822ZUZ4_NELNU</name>
<dbReference type="AlphaFoldDB" id="A0A822ZUZ4"/>
<gene>
    <name evidence="2" type="ORF">HUJ06_016623</name>
</gene>
<feature type="transmembrane region" description="Helical" evidence="1">
    <location>
        <begin position="9"/>
        <end position="30"/>
    </location>
</feature>
<dbReference type="Proteomes" id="UP000607653">
    <property type="component" value="Unassembled WGS sequence"/>
</dbReference>
<sequence length="58" mass="7011">MNHEIYFEIWLNMFTYFISIYLASPTYFLWSFSCRISWIEMEIGVIDVALLSLIDNFC</sequence>
<reference evidence="2 3" key="1">
    <citation type="journal article" date="2020" name="Mol. Biol. Evol.">
        <title>Distinct Expression and Methylation Patterns for Genes with Different Fates following a Single Whole-Genome Duplication in Flowering Plants.</title>
        <authorList>
            <person name="Shi T."/>
            <person name="Rahmani R.S."/>
            <person name="Gugger P.F."/>
            <person name="Wang M."/>
            <person name="Li H."/>
            <person name="Zhang Y."/>
            <person name="Li Z."/>
            <person name="Wang Q."/>
            <person name="Van de Peer Y."/>
            <person name="Marchal K."/>
            <person name="Chen J."/>
        </authorList>
    </citation>
    <scope>NUCLEOTIDE SEQUENCE [LARGE SCALE GENOMIC DNA]</scope>
    <source>
        <tissue evidence="2">Leaf</tissue>
    </source>
</reference>
<evidence type="ECO:0000256" key="1">
    <source>
        <dbReference type="SAM" id="Phobius"/>
    </source>
</evidence>
<organism evidence="2 3">
    <name type="scientific">Nelumbo nucifera</name>
    <name type="common">Sacred lotus</name>
    <dbReference type="NCBI Taxonomy" id="4432"/>
    <lineage>
        <taxon>Eukaryota</taxon>
        <taxon>Viridiplantae</taxon>
        <taxon>Streptophyta</taxon>
        <taxon>Embryophyta</taxon>
        <taxon>Tracheophyta</taxon>
        <taxon>Spermatophyta</taxon>
        <taxon>Magnoliopsida</taxon>
        <taxon>Proteales</taxon>
        <taxon>Nelumbonaceae</taxon>
        <taxon>Nelumbo</taxon>
    </lineage>
</organism>
<evidence type="ECO:0000313" key="3">
    <source>
        <dbReference type="Proteomes" id="UP000607653"/>
    </source>
</evidence>